<evidence type="ECO:0000256" key="5">
    <source>
        <dbReference type="ARBA" id="ARBA00022692"/>
    </source>
</evidence>
<proteinExistence type="inferred from homology"/>
<gene>
    <name evidence="10" type="ordered locus">Snas_2440</name>
</gene>
<dbReference type="Proteomes" id="UP000000844">
    <property type="component" value="Chromosome"/>
</dbReference>
<dbReference type="InterPro" id="IPR000620">
    <property type="entry name" value="EamA_dom"/>
</dbReference>
<dbReference type="NCBIfam" id="TIGR00688">
    <property type="entry name" value="rarD"/>
    <property type="match status" value="1"/>
</dbReference>
<feature type="transmembrane region" description="Helical" evidence="8">
    <location>
        <begin position="54"/>
        <end position="75"/>
    </location>
</feature>
<dbReference type="InterPro" id="IPR004626">
    <property type="entry name" value="RarD"/>
</dbReference>
<dbReference type="AlphaFoldDB" id="D3Q4U3"/>
<dbReference type="STRING" id="446470.Snas_2440"/>
<comment type="subcellular location">
    <subcellularLocation>
        <location evidence="1">Cell membrane</location>
        <topology evidence="1">Multi-pass membrane protein</topology>
    </subcellularLocation>
</comment>
<keyword evidence="3" id="KW-0813">Transport</keyword>
<feature type="domain" description="EamA" evidence="9">
    <location>
        <begin position="44"/>
        <end position="158"/>
    </location>
</feature>
<dbReference type="SUPFAM" id="SSF103481">
    <property type="entry name" value="Multidrug resistance efflux transporter EmrE"/>
    <property type="match status" value="1"/>
</dbReference>
<dbReference type="PANTHER" id="PTHR22911:SF137">
    <property type="entry name" value="SOLUTE CARRIER FAMILY 35 MEMBER G2-RELATED"/>
    <property type="match status" value="1"/>
</dbReference>
<dbReference type="PANTHER" id="PTHR22911">
    <property type="entry name" value="ACYL-MALONYL CONDENSING ENZYME-RELATED"/>
    <property type="match status" value="1"/>
</dbReference>
<evidence type="ECO:0000256" key="6">
    <source>
        <dbReference type="ARBA" id="ARBA00022989"/>
    </source>
</evidence>
<dbReference type="eggNOG" id="COG2962">
    <property type="taxonomic scope" value="Bacteria"/>
</dbReference>
<dbReference type="OrthoDB" id="369870at2"/>
<feature type="transmembrane region" description="Helical" evidence="8">
    <location>
        <begin position="166"/>
        <end position="182"/>
    </location>
</feature>
<feature type="transmembrane region" description="Helical" evidence="8">
    <location>
        <begin position="226"/>
        <end position="248"/>
    </location>
</feature>
<feature type="transmembrane region" description="Helical" evidence="8">
    <location>
        <begin position="87"/>
        <end position="107"/>
    </location>
</feature>
<dbReference type="GO" id="GO:0005886">
    <property type="term" value="C:plasma membrane"/>
    <property type="evidence" value="ECO:0007669"/>
    <property type="project" value="UniProtKB-SubCell"/>
</dbReference>
<feature type="transmembrane region" description="Helical" evidence="8">
    <location>
        <begin position="21"/>
        <end position="42"/>
    </location>
</feature>
<dbReference type="KEGG" id="sna:Snas_2440"/>
<keyword evidence="4" id="KW-1003">Cell membrane</keyword>
<evidence type="ECO:0000259" key="9">
    <source>
        <dbReference type="Pfam" id="PF00892"/>
    </source>
</evidence>
<feature type="transmembrane region" description="Helical" evidence="8">
    <location>
        <begin position="255"/>
        <end position="276"/>
    </location>
</feature>
<keyword evidence="5 8" id="KW-0812">Transmembrane</keyword>
<evidence type="ECO:0000256" key="8">
    <source>
        <dbReference type="SAM" id="Phobius"/>
    </source>
</evidence>
<evidence type="ECO:0000256" key="1">
    <source>
        <dbReference type="ARBA" id="ARBA00004651"/>
    </source>
</evidence>
<sequence length="311" mass="32634">MSTRTDSRTTPAAPGDGIVSHAAGMAAGSGAYVLFGLLALYWPLLEPAGALEILAHRIVWSLLFVVALLAVTSGRKAFKTLRGNRKALYYLVAAGCLVGANWGFYIWAVNNNHVVEAALGYYINPLFSTLLGTLLLRERLHRAQWAAIAIAGSGVLWLAIAAGSPPWIALALAGTFGCYGLAKKQANLPAMESLAVETATLVLPAAAFLVFLSAQGTGHFGADTGHSLLLASSGLATAVPLLLFGFAATRIPLTAVGMLQFLTPTIQFLIGVFGMHETVGEAGLGPYVLVWIAVAMYVVCDVRIRRRAAAG</sequence>
<dbReference type="InterPro" id="IPR037185">
    <property type="entry name" value="EmrE-like"/>
</dbReference>
<feature type="transmembrane region" description="Helical" evidence="8">
    <location>
        <begin position="119"/>
        <end position="136"/>
    </location>
</feature>
<accession>D3Q4U3</accession>
<reference evidence="10 11" key="1">
    <citation type="journal article" date="2009" name="Stand. Genomic Sci.">
        <title>Complete genome sequence of Stackebrandtia nassauensis type strain (LLR-40K-21).</title>
        <authorList>
            <person name="Munk C."/>
            <person name="Lapidus A."/>
            <person name="Copeland A."/>
            <person name="Jando M."/>
            <person name="Mayilraj S."/>
            <person name="Glavina Del Rio T."/>
            <person name="Nolan M."/>
            <person name="Chen F."/>
            <person name="Lucas S."/>
            <person name="Tice H."/>
            <person name="Cheng J.F."/>
            <person name="Han C."/>
            <person name="Detter J.C."/>
            <person name="Bruce D."/>
            <person name="Goodwin L."/>
            <person name="Chain P."/>
            <person name="Pitluck S."/>
            <person name="Goker M."/>
            <person name="Ovchinikova G."/>
            <person name="Pati A."/>
            <person name="Ivanova N."/>
            <person name="Mavromatis K."/>
            <person name="Chen A."/>
            <person name="Palaniappan K."/>
            <person name="Land M."/>
            <person name="Hauser L."/>
            <person name="Chang Y.J."/>
            <person name="Jeffries C.D."/>
            <person name="Bristow J."/>
            <person name="Eisen J.A."/>
            <person name="Markowitz V."/>
            <person name="Hugenholtz P."/>
            <person name="Kyrpides N.C."/>
            <person name="Klenk H.P."/>
        </authorList>
    </citation>
    <scope>NUCLEOTIDE SEQUENCE [LARGE SCALE GENOMIC DNA]</scope>
    <source>
        <strain evidence="11">DSM 44728 / CIP 108903 / NRRL B-16338 / NBRC 102104 / LLR-40K-21</strain>
    </source>
</reference>
<dbReference type="Pfam" id="PF00892">
    <property type="entry name" value="EamA"/>
    <property type="match status" value="1"/>
</dbReference>
<feature type="transmembrane region" description="Helical" evidence="8">
    <location>
        <begin position="143"/>
        <end position="160"/>
    </location>
</feature>
<keyword evidence="7 8" id="KW-0472">Membrane</keyword>
<dbReference type="HOGENOM" id="CLU_054508_1_0_11"/>
<dbReference type="EMBL" id="CP001778">
    <property type="protein sequence ID" value="ADD42123.1"/>
    <property type="molecule type" value="Genomic_DNA"/>
</dbReference>
<protein>
    <submittedName>
        <fullName evidence="10">RarD protein, DMT superfamily transporter</fullName>
    </submittedName>
</protein>
<name>D3Q4U3_STANL</name>
<comment type="similarity">
    <text evidence="2">Belongs to the EamA transporter family.</text>
</comment>
<evidence type="ECO:0000256" key="7">
    <source>
        <dbReference type="ARBA" id="ARBA00023136"/>
    </source>
</evidence>
<organism evidence="10 11">
    <name type="scientific">Stackebrandtia nassauensis (strain DSM 44728 / CIP 108903 / NRRL B-16338 / NBRC 102104 / LLR-40K-21)</name>
    <dbReference type="NCBI Taxonomy" id="446470"/>
    <lineage>
        <taxon>Bacteria</taxon>
        <taxon>Bacillati</taxon>
        <taxon>Actinomycetota</taxon>
        <taxon>Actinomycetes</taxon>
        <taxon>Glycomycetales</taxon>
        <taxon>Glycomycetaceae</taxon>
        <taxon>Stackebrandtia</taxon>
    </lineage>
</organism>
<evidence type="ECO:0000313" key="11">
    <source>
        <dbReference type="Proteomes" id="UP000000844"/>
    </source>
</evidence>
<dbReference type="RefSeq" id="WP_013017694.1">
    <property type="nucleotide sequence ID" value="NC_013947.1"/>
</dbReference>
<feature type="transmembrane region" description="Helical" evidence="8">
    <location>
        <begin position="282"/>
        <end position="300"/>
    </location>
</feature>
<keyword evidence="6 8" id="KW-1133">Transmembrane helix</keyword>
<feature type="transmembrane region" description="Helical" evidence="8">
    <location>
        <begin position="194"/>
        <end position="214"/>
    </location>
</feature>
<evidence type="ECO:0000256" key="4">
    <source>
        <dbReference type="ARBA" id="ARBA00022475"/>
    </source>
</evidence>
<evidence type="ECO:0000256" key="3">
    <source>
        <dbReference type="ARBA" id="ARBA00022448"/>
    </source>
</evidence>
<keyword evidence="11" id="KW-1185">Reference proteome</keyword>
<evidence type="ECO:0000313" key="10">
    <source>
        <dbReference type="EMBL" id="ADD42123.1"/>
    </source>
</evidence>
<evidence type="ECO:0000256" key="2">
    <source>
        <dbReference type="ARBA" id="ARBA00007362"/>
    </source>
</evidence>